<evidence type="ECO:0000313" key="2">
    <source>
        <dbReference type="EMBL" id="SYR44923.1"/>
    </source>
</evidence>
<evidence type="ECO:0000313" key="3">
    <source>
        <dbReference type="Proteomes" id="UP000258253"/>
    </source>
</evidence>
<dbReference type="EMBL" id="ULCI01000017">
    <property type="protein sequence ID" value="SYR44923.1"/>
    <property type="molecule type" value="Genomic_DNA"/>
</dbReference>
<dbReference type="EMBL" id="UKGE01000044">
    <property type="protein sequence ID" value="SXN34226.1"/>
    <property type="molecule type" value="Genomic_DNA"/>
</dbReference>
<accession>A0A0C7KB23</accession>
<dbReference type="Gene3D" id="1.10.238.160">
    <property type="match status" value="1"/>
</dbReference>
<organism evidence="1 4">
    <name type="scientific">Klebsiella pneumoniae</name>
    <dbReference type="NCBI Taxonomy" id="573"/>
    <lineage>
        <taxon>Bacteria</taxon>
        <taxon>Pseudomonadati</taxon>
        <taxon>Pseudomonadota</taxon>
        <taxon>Gammaproteobacteria</taxon>
        <taxon>Enterobacterales</taxon>
        <taxon>Enterobacteriaceae</taxon>
        <taxon>Klebsiella/Raoultella group</taxon>
        <taxon>Klebsiella</taxon>
        <taxon>Klebsiella pneumoniae complex</taxon>
    </lineage>
</organism>
<dbReference type="AlphaFoldDB" id="A0A0C7KB23"/>
<name>A0A0C7KB23_KLEPN</name>
<evidence type="ECO:0000313" key="4">
    <source>
        <dbReference type="Proteomes" id="UP000259975"/>
    </source>
</evidence>
<gene>
    <name evidence="1" type="ORF">SAMEA3499901_05283</name>
    <name evidence="2" type="ORF">SAMEA3538828_03929</name>
</gene>
<dbReference type="RefSeq" id="WP_022631407.1">
    <property type="nucleotide sequence ID" value="NZ_AP022139.1"/>
</dbReference>
<protein>
    <submittedName>
        <fullName evidence="1">Phage transcriptional regulator AlpA</fullName>
    </submittedName>
</protein>
<sequence length="78" mass="9123">MSTTSIIPTPEQRLQILHVYGEKGDRLVREKERQYITSISRSTAWKLEKAGRFPQRKSLGAKSCGWLLSDLLYWINER</sequence>
<dbReference type="InterPro" id="IPR010260">
    <property type="entry name" value="AlpA"/>
</dbReference>
<dbReference type="Pfam" id="PF05930">
    <property type="entry name" value="Phage_AlpA"/>
    <property type="match status" value="1"/>
</dbReference>
<evidence type="ECO:0000313" key="1">
    <source>
        <dbReference type="EMBL" id="SXN34226.1"/>
    </source>
</evidence>
<comment type="caution">
    <text evidence="1">The sequence shown here is derived from an EMBL/GenBank/DDBJ whole genome shotgun (WGS) entry which is preliminary data.</text>
</comment>
<dbReference type="Proteomes" id="UP000258253">
    <property type="component" value="Unassembled WGS sequence"/>
</dbReference>
<dbReference type="KEGG" id="kpx:PMK1_00978"/>
<proteinExistence type="predicted"/>
<reference evidence="3 4" key="1">
    <citation type="submission" date="2018-08" db="EMBL/GenBank/DDBJ databases">
        <authorList>
            <consortium name="Pathogen Informatics"/>
        </authorList>
    </citation>
    <scope>NUCLEOTIDE SEQUENCE [LARGE SCALE GENOMIC DNA]</scope>
    <source>
        <strain evidence="1 4">EuSCAPE_AT029</strain>
        <strain evidence="2 3">EuSCAPE_HU047</strain>
    </source>
</reference>
<dbReference type="GeneID" id="97454495"/>
<dbReference type="Proteomes" id="UP000259975">
    <property type="component" value="Unassembled WGS sequence"/>
</dbReference>